<feature type="region of interest" description="Disordered" evidence="1">
    <location>
        <begin position="1965"/>
        <end position="1987"/>
    </location>
</feature>
<dbReference type="Proteomes" id="UP001311799">
    <property type="component" value="Unassembled WGS sequence"/>
</dbReference>
<reference evidence="3 4" key="1">
    <citation type="submission" date="2023-10" db="EMBL/GenBank/DDBJ databases">
        <title>Comparative genomics analysis reveals potential genetic determinants of host preference in Cryptosporidium xiaoi.</title>
        <authorList>
            <person name="Xiao L."/>
            <person name="Li J."/>
        </authorList>
    </citation>
    <scope>NUCLEOTIDE SEQUENCE [LARGE SCALE GENOMIC DNA]</scope>
    <source>
        <strain evidence="3 4">52996</strain>
    </source>
</reference>
<feature type="compositionally biased region" description="Basic and acidic residues" evidence="1">
    <location>
        <begin position="847"/>
        <end position="864"/>
    </location>
</feature>
<feature type="compositionally biased region" description="Polar residues" evidence="1">
    <location>
        <begin position="1073"/>
        <end position="1084"/>
    </location>
</feature>
<dbReference type="EMBL" id="JAWDEY010000033">
    <property type="protein sequence ID" value="KAK6588385.1"/>
    <property type="molecule type" value="Genomic_DNA"/>
</dbReference>
<gene>
    <name evidence="3" type="ORF">RS030_5715</name>
</gene>
<accession>A0AAV9XVZ9</accession>
<feature type="region of interest" description="Disordered" evidence="1">
    <location>
        <begin position="463"/>
        <end position="1309"/>
    </location>
</feature>
<keyword evidence="2" id="KW-0732">Signal</keyword>
<evidence type="ECO:0000256" key="2">
    <source>
        <dbReference type="SAM" id="SignalP"/>
    </source>
</evidence>
<feature type="compositionally biased region" description="Basic and acidic residues" evidence="1">
    <location>
        <begin position="658"/>
        <end position="669"/>
    </location>
</feature>
<feature type="compositionally biased region" description="Basic and acidic residues" evidence="1">
    <location>
        <begin position="1244"/>
        <end position="1284"/>
    </location>
</feature>
<feature type="compositionally biased region" description="Low complexity" evidence="1">
    <location>
        <begin position="794"/>
        <end position="806"/>
    </location>
</feature>
<feature type="compositionally biased region" description="Basic and acidic residues" evidence="1">
    <location>
        <begin position="728"/>
        <end position="773"/>
    </location>
</feature>
<feature type="compositionally biased region" description="Polar residues" evidence="1">
    <location>
        <begin position="1144"/>
        <end position="1164"/>
    </location>
</feature>
<feature type="region of interest" description="Disordered" evidence="1">
    <location>
        <begin position="1500"/>
        <end position="1523"/>
    </location>
</feature>
<name>A0AAV9XVZ9_9CRYT</name>
<keyword evidence="4" id="KW-1185">Reference proteome</keyword>
<feature type="compositionally biased region" description="Basic and acidic residues" evidence="1">
    <location>
        <begin position="897"/>
        <end position="913"/>
    </location>
</feature>
<feature type="compositionally biased region" description="Basic and acidic residues" evidence="1">
    <location>
        <begin position="1182"/>
        <end position="1191"/>
    </location>
</feature>
<feature type="compositionally biased region" description="Polar residues" evidence="1">
    <location>
        <begin position="1201"/>
        <end position="1210"/>
    </location>
</feature>
<comment type="caution">
    <text evidence="3">The sequence shown here is derived from an EMBL/GenBank/DDBJ whole genome shotgun (WGS) entry which is preliminary data.</text>
</comment>
<feature type="compositionally biased region" description="Basic and acidic residues" evidence="1">
    <location>
        <begin position="497"/>
        <end position="645"/>
    </location>
</feature>
<evidence type="ECO:0000256" key="1">
    <source>
        <dbReference type="SAM" id="MobiDB-lite"/>
    </source>
</evidence>
<feature type="compositionally biased region" description="Acidic residues" evidence="1">
    <location>
        <begin position="774"/>
        <end position="787"/>
    </location>
</feature>
<feature type="compositionally biased region" description="Basic and acidic residues" evidence="1">
    <location>
        <begin position="2022"/>
        <end position="2033"/>
    </location>
</feature>
<evidence type="ECO:0000313" key="4">
    <source>
        <dbReference type="Proteomes" id="UP001311799"/>
    </source>
</evidence>
<sequence length="2073" mass="240216">MKKCLKRILLLLVKIFLSFFLVKGGDNDKILMLTSHLITNYMTKEEFIKECRQKLTIYRPNLSETQVYSLCIKALISSLDLIEKNPENRIANMDQIPKEVLPVNEHKKEYNDNKRGFKKLLKDVIDIFSSDIFFFDDILELDNNLFSDSILNFSSEYKSDSETKVENIGRKQVKLSDKDETKGINIEKKERILTEYPEAYYPLAVEILTTMGIEDVNVWAELPTKLGLNVLSYYLYYVIEKDNNFEECDRHRFFINSIVSILKNDKRKVFPKNKTIQDIRYSLCKLGSLYKSGTNLLPFSIILSLPKHSYDIWKSFGLVLQFEILIALSKSILNNGEINNDKKSNLFEKTKLTKLKEYEEKRVQDYLLNTFPEDETIPMKHFKNVLIILLKSAFGERSVYFNYKDNPFSLLDSEFGFPDKRDELTIKIKNKAKEREKNKKELINKITEFKKIIKKKNESEHELKNNVNTNEGEKAVKSEKNEIENVDKGVNNVGKENNIEDKSEVKNEKDNNESKEKQESIEDEKKEEDNIEGEKKQESIEDEKKEEDNIEGEKKQDSIEDEKKEEDNIEGEKKQESIEDEKKEENNLENERNEENNIDKNENKVNQEEEKVKSEILDLIDKINKDNIEEKKEKKVEDGEMKKDVNTNITSENNEEDPIIKHISTDDKVTNNSEQNLDELNKSQKTDPGDINNDIFSEENPLSNKIQDEIKSQVLDGEEHEEYGENSNKGDVESSHKEENDVEESRDSHKNSEDEIVDHENEGGDYEDVKHENIEEDVNEHIDEDDNEQKHENSGNNSSGINNNPSDEMNILNDTNNIDENESNDEQNFEYNNLEEKNDDIDSTDNSSDHKENQDKLTISHDSNDNNGEMVDEDINNEFNEKEKFENIEIGDDESNENDKNELYVKGITKEEIGDNNYEDAERQIENNSTENTEDNKFEEREGTKEKPDDEDSSDTETKQNHYNNNENDDTENEPEDKKRFDNNEETDESNENNIDRPIGNEDIKIESDDDNNGDLGVPDKFDNNEIVESNGKDDDEYKDDIKHEIEEDENFEEKKVIMIDDNTDNKYENFANELNRNRNTSEGSGDDNIEDNNNTLPSNDDVDIYPVSQGEESDEDEREEKEEEKEKDEREEKEEEKEKEENQSNLEINNNDSRNVSNVTNNIDVYPVSQGEESDEEEKEKEDGKEKEENQSNIEINNNDSRNVSNVANNVDVYPVSQGEESDEEEGNDKNQSFEKGNINVTHDIDDKIKDEDLYSNSKREGTNEKRSDDTKESKNEDTKDNLSSDIDYDPDENKFEKVPNNKNLENSEEDEIELLENAMNNKSNFNRKSGQDIKSTVDSEEFSTEDELSFGKNDIDALNEDKYKIDKSKNLDENFDSSKKKIINEKNLNLEENLKIDINFDDDFNLEGNLRRDDDDLNLEGNLRIDDDDFNLKGNLRRDDDDFNLKGNLRRDDDDLNLEGNLRIDDDDFNLKNFSDENLEDFAYSNENEELKLENILNPNLGSNSKKSLDIENQNDQNNPELEKNLNFFDLNFEAGFGIDDSNSDSNDGLDLMIGQNIAQDNYKNNQNSYDSEIKLMEDILENTKKNDSPNGIISNMDQEGELDLYDSELFGPNDTPTAEIPENSLNNDVNELFDFEKLFELDSMSKKYQDVEISDEDMRLLNEVIDGTNVNSKKDYIENNDLFIGGLFNEDDKFSNNNIKESESQNKVANNHNEDIYDDEDLNIFNLFENKKMNHRVNEMDDFDSSLNLDLLFEPGILENKEAIHDETDKTIELDSLFERSKSYGNKLFDDDDEIINIGESFLFKNEIDDTFSKVNVRLTNEEVEVINEVIDNTKMNQNYDDLSEELFINPEIAPPISKLAIKNSQITHNIGTKNYENDDIDISDTFLLNIEDKILAQDTINNIGGNAKGFELSEGDLLLLNDIIDETNRQKVDISIQEDDVFLNSEDFISGSRDKKAILANSESNNKKSSLRGSSRDNINRTGNNIDFKTVDIPTTPSKKILEFQSTENQSVKLKKTSNSDEKKSEFDGEREWILSFAPKLRPGRMEGRRDIFTEDEIQRAKREATDLG</sequence>
<evidence type="ECO:0000313" key="3">
    <source>
        <dbReference type="EMBL" id="KAK6588385.1"/>
    </source>
</evidence>
<feature type="compositionally biased region" description="Basic and acidic residues" evidence="1">
    <location>
        <begin position="679"/>
        <end position="688"/>
    </location>
</feature>
<feature type="region of interest" description="Disordered" evidence="1">
    <location>
        <begin position="2012"/>
        <end position="2033"/>
    </location>
</feature>
<feature type="compositionally biased region" description="Acidic residues" evidence="1">
    <location>
        <begin position="817"/>
        <end position="828"/>
    </location>
</feature>
<protein>
    <submittedName>
        <fullName evidence="3">Uncharacterized protein</fullName>
    </submittedName>
</protein>
<feature type="compositionally biased region" description="Basic and acidic residues" evidence="1">
    <location>
        <begin position="934"/>
        <end position="948"/>
    </location>
</feature>
<feature type="compositionally biased region" description="Polar residues" evidence="1">
    <location>
        <begin position="1965"/>
        <end position="1977"/>
    </location>
</feature>
<organism evidence="3 4">
    <name type="scientific">Cryptosporidium xiaoi</name>
    <dbReference type="NCBI Taxonomy" id="659607"/>
    <lineage>
        <taxon>Eukaryota</taxon>
        <taxon>Sar</taxon>
        <taxon>Alveolata</taxon>
        <taxon>Apicomplexa</taxon>
        <taxon>Conoidasida</taxon>
        <taxon>Coccidia</taxon>
        <taxon>Eucoccidiorida</taxon>
        <taxon>Eimeriorina</taxon>
        <taxon>Cryptosporidiidae</taxon>
        <taxon>Cryptosporidium</taxon>
    </lineage>
</organism>
<feature type="compositionally biased region" description="Basic and acidic residues" evidence="1">
    <location>
        <begin position="1053"/>
        <end position="1068"/>
    </location>
</feature>
<feature type="compositionally biased region" description="Polar residues" evidence="1">
    <location>
        <begin position="1504"/>
        <end position="1522"/>
    </location>
</feature>
<feature type="chain" id="PRO_5043788076" evidence="2">
    <location>
        <begin position="25"/>
        <end position="2073"/>
    </location>
</feature>
<feature type="signal peptide" evidence="2">
    <location>
        <begin position="1"/>
        <end position="24"/>
    </location>
</feature>
<proteinExistence type="predicted"/>
<feature type="compositionally biased region" description="Acidic residues" evidence="1">
    <location>
        <begin position="1112"/>
        <end position="1139"/>
    </location>
</feature>
<feature type="compositionally biased region" description="Basic and acidic residues" evidence="1">
    <location>
        <begin position="471"/>
        <end position="487"/>
    </location>
</feature>